<protein>
    <submittedName>
        <fullName evidence="2">Uncharacterized protein</fullName>
    </submittedName>
</protein>
<feature type="transmembrane region" description="Helical" evidence="1">
    <location>
        <begin position="36"/>
        <end position="54"/>
    </location>
</feature>
<dbReference type="AlphaFoldDB" id="A0A645GCU1"/>
<proteinExistence type="predicted"/>
<dbReference type="EMBL" id="VSSQ01072523">
    <property type="protein sequence ID" value="MPN23890.1"/>
    <property type="molecule type" value="Genomic_DNA"/>
</dbReference>
<keyword evidence="1" id="KW-0812">Transmembrane</keyword>
<keyword evidence="1" id="KW-0472">Membrane</keyword>
<name>A0A645GCU1_9ZZZZ</name>
<keyword evidence="1" id="KW-1133">Transmembrane helix</keyword>
<accession>A0A645GCU1</accession>
<gene>
    <name evidence="2" type="ORF">SDC9_171283</name>
</gene>
<organism evidence="2">
    <name type="scientific">bioreactor metagenome</name>
    <dbReference type="NCBI Taxonomy" id="1076179"/>
    <lineage>
        <taxon>unclassified sequences</taxon>
        <taxon>metagenomes</taxon>
        <taxon>ecological metagenomes</taxon>
    </lineage>
</organism>
<sequence length="57" mass="6455">MERKLILVVACNLSLFAALGAQCHSKCVNIELFLPQAKLTAFMLRELITILLLVKRR</sequence>
<evidence type="ECO:0000313" key="2">
    <source>
        <dbReference type="EMBL" id="MPN23890.1"/>
    </source>
</evidence>
<comment type="caution">
    <text evidence="2">The sequence shown here is derived from an EMBL/GenBank/DDBJ whole genome shotgun (WGS) entry which is preliminary data.</text>
</comment>
<evidence type="ECO:0000256" key="1">
    <source>
        <dbReference type="SAM" id="Phobius"/>
    </source>
</evidence>
<reference evidence="2" key="1">
    <citation type="submission" date="2019-08" db="EMBL/GenBank/DDBJ databases">
        <authorList>
            <person name="Kucharzyk K."/>
            <person name="Murdoch R.W."/>
            <person name="Higgins S."/>
            <person name="Loffler F."/>
        </authorList>
    </citation>
    <scope>NUCLEOTIDE SEQUENCE</scope>
</reference>